<dbReference type="KEGG" id="kaf:KAFR_0A08280"/>
<feature type="domain" description="Cyclin-like" evidence="2">
    <location>
        <begin position="58"/>
        <end position="146"/>
    </location>
</feature>
<dbReference type="SMART" id="SM00385">
    <property type="entry name" value="CYCLIN"/>
    <property type="match status" value="1"/>
</dbReference>
<evidence type="ECO:0000313" key="4">
    <source>
        <dbReference type="Proteomes" id="UP000005220"/>
    </source>
</evidence>
<protein>
    <recommendedName>
        <fullName evidence="2">Cyclin-like domain-containing protein</fullName>
    </recommendedName>
</protein>
<dbReference type="InterPro" id="IPR006671">
    <property type="entry name" value="Cyclin_N"/>
</dbReference>
<name>H2APG2_KAZAF</name>
<dbReference type="PANTHER" id="PTHR15615">
    <property type="match status" value="1"/>
</dbReference>
<dbReference type="SUPFAM" id="SSF47954">
    <property type="entry name" value="Cyclin-like"/>
    <property type="match status" value="1"/>
</dbReference>
<evidence type="ECO:0000256" key="1">
    <source>
        <dbReference type="RuleBase" id="RU000383"/>
    </source>
</evidence>
<dbReference type="CDD" id="cd20557">
    <property type="entry name" value="CYCLIN_ScPCL1-like"/>
    <property type="match status" value="1"/>
</dbReference>
<evidence type="ECO:0000259" key="2">
    <source>
        <dbReference type="SMART" id="SM00385"/>
    </source>
</evidence>
<proteinExistence type="inferred from homology"/>
<dbReference type="InterPro" id="IPR013922">
    <property type="entry name" value="Cyclin_PHO80-like"/>
</dbReference>
<reference evidence="3 4" key="1">
    <citation type="journal article" date="2011" name="Proc. Natl. Acad. Sci. U.S.A.">
        <title>Evolutionary erosion of yeast sex chromosomes by mating-type switching accidents.</title>
        <authorList>
            <person name="Gordon J.L."/>
            <person name="Armisen D."/>
            <person name="Proux-Wera E."/>
            <person name="Oheigeartaigh S.S."/>
            <person name="Byrne K.P."/>
            <person name="Wolfe K.H."/>
        </authorList>
    </citation>
    <scope>NUCLEOTIDE SEQUENCE [LARGE SCALE GENOMIC DNA]</scope>
    <source>
        <strain evidence="4">ATCC 22294 / BCRC 22015 / CBS 2517 / CECT 1963 / NBRC 1671 / NRRL Y-8276</strain>
    </source>
</reference>
<accession>H2APG2</accession>
<organism evidence="3 4">
    <name type="scientific">Kazachstania africana (strain ATCC 22294 / BCRC 22015 / CBS 2517 / CECT 1963 / NBRC 1671 / NRRL Y-8276)</name>
    <name type="common">Yeast</name>
    <name type="synonym">Kluyveromyces africanus</name>
    <dbReference type="NCBI Taxonomy" id="1071382"/>
    <lineage>
        <taxon>Eukaryota</taxon>
        <taxon>Fungi</taxon>
        <taxon>Dikarya</taxon>
        <taxon>Ascomycota</taxon>
        <taxon>Saccharomycotina</taxon>
        <taxon>Saccharomycetes</taxon>
        <taxon>Saccharomycetales</taxon>
        <taxon>Saccharomycetaceae</taxon>
        <taxon>Kazachstania</taxon>
    </lineage>
</organism>
<dbReference type="RefSeq" id="XP_003955397.1">
    <property type="nucleotide sequence ID" value="XM_003955348.1"/>
</dbReference>
<dbReference type="GO" id="GO:0016538">
    <property type="term" value="F:cyclin-dependent protein serine/threonine kinase regulator activity"/>
    <property type="evidence" value="ECO:0007669"/>
    <property type="project" value="TreeGrafter"/>
</dbReference>
<dbReference type="InterPro" id="IPR013763">
    <property type="entry name" value="Cyclin-like_dom"/>
</dbReference>
<dbReference type="Proteomes" id="UP000005220">
    <property type="component" value="Chromosome 1"/>
</dbReference>
<dbReference type="STRING" id="1071382.H2APG2"/>
<dbReference type="HOGENOM" id="CLU_018149_0_2_1"/>
<dbReference type="InterPro" id="IPR036915">
    <property type="entry name" value="Cyclin-like_sf"/>
</dbReference>
<dbReference type="GeneID" id="13886174"/>
<dbReference type="OrthoDB" id="10250320at2759"/>
<dbReference type="eggNOG" id="KOG1674">
    <property type="taxonomic scope" value="Eukaryota"/>
</dbReference>
<dbReference type="GO" id="GO:0019901">
    <property type="term" value="F:protein kinase binding"/>
    <property type="evidence" value="ECO:0007669"/>
    <property type="project" value="InterPro"/>
</dbReference>
<comment type="similarity">
    <text evidence="1">Belongs to the cyclin family.</text>
</comment>
<dbReference type="EMBL" id="HE650821">
    <property type="protein sequence ID" value="CCF56262.1"/>
    <property type="molecule type" value="Genomic_DNA"/>
</dbReference>
<dbReference type="GO" id="GO:0000307">
    <property type="term" value="C:cyclin-dependent protein kinase holoenzyme complex"/>
    <property type="evidence" value="ECO:0007669"/>
    <property type="project" value="UniProtKB-ARBA"/>
</dbReference>
<evidence type="ECO:0000313" key="3">
    <source>
        <dbReference type="EMBL" id="CCF56262.1"/>
    </source>
</evidence>
<dbReference type="Gene3D" id="1.10.472.10">
    <property type="entry name" value="Cyclin-like"/>
    <property type="match status" value="1"/>
</dbReference>
<dbReference type="GO" id="GO:0005634">
    <property type="term" value="C:nucleus"/>
    <property type="evidence" value="ECO:0007669"/>
    <property type="project" value="TreeGrafter"/>
</dbReference>
<gene>
    <name evidence="3" type="primary">KAFR0A08280</name>
    <name evidence="3" type="ORF">KAFR_0A08280</name>
</gene>
<dbReference type="InParanoid" id="H2APG2"/>
<dbReference type="Pfam" id="PF00134">
    <property type="entry name" value="Cyclin_N"/>
    <property type="match status" value="1"/>
</dbReference>
<dbReference type="AlphaFoldDB" id="H2APG2"/>
<sequence>MSDYSKALRVLMKSPVTQEMITLLVTTTENVMDLKRTYPTPPSSPLYDEEDELPTLREFICKLVEYTHVYTPTLLMTISYLNRLRRILPKGAAGIPSTLHRIFLACLIISAKNHNDSSPLNRHWTKYTDGLFTLEDVNLMERHLLDLLNWNLHVDEKELIHDLKPLLKPMVHVKKSVYDFKRNISVGSNISSSSTLVDSRNNSAIDLKLEYRTEENKSASKATDKRMSWNLEEIMREHNFI</sequence>
<dbReference type="PANTHER" id="PTHR15615:SF114">
    <property type="entry name" value="PHO85 CYCLIN-1"/>
    <property type="match status" value="1"/>
</dbReference>
<keyword evidence="1" id="KW-0195">Cyclin</keyword>
<keyword evidence="4" id="KW-1185">Reference proteome</keyword>